<evidence type="ECO:0000313" key="3">
    <source>
        <dbReference type="Proteomes" id="UP000187172"/>
    </source>
</evidence>
<proteinExistence type="predicted"/>
<keyword evidence="1" id="KW-0732">Signal</keyword>
<reference evidence="2 3" key="1">
    <citation type="submission" date="2016-11" db="EMBL/GenBank/DDBJ databases">
        <title>Paenibacillus species isolates.</title>
        <authorList>
            <person name="Beno S.M."/>
        </authorList>
    </citation>
    <scope>NUCLEOTIDE SEQUENCE [LARGE SCALE GENOMIC DNA]</scope>
    <source>
        <strain evidence="2 3">FSL R5-0378</strain>
    </source>
</reference>
<name>A0A1R1F3F8_9BACL</name>
<organism evidence="2 3">
    <name type="scientific">Paenibacillus rhizosphaerae</name>
    <dbReference type="NCBI Taxonomy" id="297318"/>
    <lineage>
        <taxon>Bacteria</taxon>
        <taxon>Bacillati</taxon>
        <taxon>Bacillota</taxon>
        <taxon>Bacilli</taxon>
        <taxon>Bacillales</taxon>
        <taxon>Paenibacillaceae</taxon>
        <taxon>Paenibacillus</taxon>
    </lineage>
</organism>
<dbReference type="EMBL" id="MRTP01000001">
    <property type="protein sequence ID" value="OMF58565.1"/>
    <property type="molecule type" value="Genomic_DNA"/>
</dbReference>
<dbReference type="RefSeq" id="WP_076168358.1">
    <property type="nucleotide sequence ID" value="NZ_MRTP01000001.1"/>
</dbReference>
<sequence length="141" mass="15513">MDSFIKKLGLWITAVLLIVVAGATPALAASASGWNVKLVSVQLVKNEHVGNEWYYTASVNGKEVEEGSSVTVKNVSSINLYAYAEEQDKIPDEGKAQKSIKVSTLTKKTQLVEMKVTVTENRGRYSGNQAVWKFTFQLSKK</sequence>
<protein>
    <recommendedName>
        <fullName evidence="4">NEAT domain-containing protein</fullName>
    </recommendedName>
</protein>
<dbReference type="Proteomes" id="UP000187172">
    <property type="component" value="Unassembled WGS sequence"/>
</dbReference>
<gene>
    <name evidence="2" type="ORF">BK138_08630</name>
</gene>
<feature type="signal peptide" evidence="1">
    <location>
        <begin position="1"/>
        <end position="28"/>
    </location>
</feature>
<keyword evidence="3" id="KW-1185">Reference proteome</keyword>
<evidence type="ECO:0000256" key="1">
    <source>
        <dbReference type="SAM" id="SignalP"/>
    </source>
</evidence>
<evidence type="ECO:0008006" key="4">
    <source>
        <dbReference type="Google" id="ProtNLM"/>
    </source>
</evidence>
<comment type="caution">
    <text evidence="2">The sequence shown here is derived from an EMBL/GenBank/DDBJ whole genome shotgun (WGS) entry which is preliminary data.</text>
</comment>
<accession>A0A1R1F3F8</accession>
<dbReference type="AlphaFoldDB" id="A0A1R1F3F8"/>
<feature type="chain" id="PRO_5013158934" description="NEAT domain-containing protein" evidence="1">
    <location>
        <begin position="29"/>
        <end position="141"/>
    </location>
</feature>
<dbReference type="STRING" id="297318.BK138_08630"/>
<evidence type="ECO:0000313" key="2">
    <source>
        <dbReference type="EMBL" id="OMF58565.1"/>
    </source>
</evidence>